<keyword evidence="1 2" id="KW-0694">RNA-binding</keyword>
<dbReference type="InterPro" id="IPR012677">
    <property type="entry name" value="Nucleotide-bd_a/b_plait_sf"/>
</dbReference>
<dbReference type="GO" id="GO:0005634">
    <property type="term" value="C:nucleus"/>
    <property type="evidence" value="ECO:0007669"/>
    <property type="project" value="TreeGrafter"/>
</dbReference>
<dbReference type="SUPFAM" id="SSF54928">
    <property type="entry name" value="RNA-binding domain, RBD"/>
    <property type="match status" value="2"/>
</dbReference>
<dbReference type="EMBL" id="JAFJMO010000006">
    <property type="protein sequence ID" value="KAJ8274503.1"/>
    <property type="molecule type" value="Genomic_DNA"/>
</dbReference>
<dbReference type="FunFam" id="3.30.70.330:FF:000116">
    <property type="entry name" value="Putative ribonucleoprotein PTB-binding 1"/>
    <property type="match status" value="1"/>
</dbReference>
<proteinExistence type="predicted"/>
<dbReference type="AlphaFoldDB" id="A0A9Q1DL65"/>
<name>A0A9Q1DL65_CONCO</name>
<keyword evidence="6" id="KW-1185">Reference proteome</keyword>
<dbReference type="OrthoDB" id="639027at2759"/>
<feature type="region of interest" description="Disordered" evidence="3">
    <location>
        <begin position="898"/>
        <end position="935"/>
    </location>
</feature>
<dbReference type="PANTHER" id="PTHR48025">
    <property type="entry name" value="OS02G0815200 PROTEIN"/>
    <property type="match status" value="1"/>
</dbReference>
<dbReference type="Proteomes" id="UP001152803">
    <property type="component" value="Unassembled WGS sequence"/>
</dbReference>
<organism evidence="5 6">
    <name type="scientific">Conger conger</name>
    <name type="common">Conger eel</name>
    <name type="synonym">Muraena conger</name>
    <dbReference type="NCBI Taxonomy" id="82655"/>
    <lineage>
        <taxon>Eukaryota</taxon>
        <taxon>Metazoa</taxon>
        <taxon>Chordata</taxon>
        <taxon>Craniata</taxon>
        <taxon>Vertebrata</taxon>
        <taxon>Euteleostomi</taxon>
        <taxon>Actinopterygii</taxon>
        <taxon>Neopterygii</taxon>
        <taxon>Teleostei</taxon>
        <taxon>Anguilliformes</taxon>
        <taxon>Congridae</taxon>
        <taxon>Conger</taxon>
    </lineage>
</organism>
<dbReference type="InterPro" id="IPR035979">
    <property type="entry name" value="RBD_domain_sf"/>
</dbReference>
<dbReference type="Pfam" id="PF00076">
    <property type="entry name" value="RRM_1"/>
    <property type="match status" value="2"/>
</dbReference>
<evidence type="ECO:0000313" key="6">
    <source>
        <dbReference type="Proteomes" id="UP001152803"/>
    </source>
</evidence>
<feature type="compositionally biased region" description="Polar residues" evidence="3">
    <location>
        <begin position="713"/>
        <end position="722"/>
    </location>
</feature>
<evidence type="ECO:0000256" key="2">
    <source>
        <dbReference type="PROSITE-ProRule" id="PRU00176"/>
    </source>
</evidence>
<feature type="domain" description="RRM" evidence="4">
    <location>
        <begin position="251"/>
        <end position="348"/>
    </location>
</feature>
<protein>
    <recommendedName>
        <fullName evidence="4">RRM domain-containing protein</fullName>
    </recommendedName>
</protein>
<comment type="caution">
    <text evidence="5">The sequence shown here is derived from an EMBL/GenBank/DDBJ whole genome shotgun (WGS) entry which is preliminary data.</text>
</comment>
<dbReference type="FunFam" id="3.30.70.330:FF:000100">
    <property type="entry name" value="Putative ribonucleoprotein PTB-binding 1"/>
    <property type="match status" value="1"/>
</dbReference>
<dbReference type="InterPro" id="IPR000504">
    <property type="entry name" value="RRM_dom"/>
</dbReference>
<dbReference type="PANTHER" id="PTHR48025:SF1">
    <property type="entry name" value="RRM DOMAIN-CONTAINING PROTEIN"/>
    <property type="match status" value="1"/>
</dbReference>
<accession>A0A9Q1DL65</accession>
<feature type="domain" description="RRM" evidence="4">
    <location>
        <begin position="439"/>
        <end position="517"/>
    </location>
</feature>
<feature type="domain" description="RRM" evidence="4">
    <location>
        <begin position="350"/>
        <end position="428"/>
    </location>
</feature>
<dbReference type="GO" id="GO:0003729">
    <property type="term" value="F:mRNA binding"/>
    <property type="evidence" value="ECO:0007669"/>
    <property type="project" value="TreeGrafter"/>
</dbReference>
<dbReference type="PROSITE" id="PS50102">
    <property type="entry name" value="RRM"/>
    <property type="match status" value="3"/>
</dbReference>
<dbReference type="InterPro" id="IPR050502">
    <property type="entry name" value="Euk_RNA-bind_prot"/>
</dbReference>
<dbReference type="Gene3D" id="3.30.70.330">
    <property type="match status" value="3"/>
</dbReference>
<sequence>MWKQLQIQTAFPNLDFHQKTMSNQVMEGAVKLLGQNLSALPQMMPDGSCSERARPGENLQSKRRVVRRICFEEYLEAWLKLATTGTRMQMGNLTLEELLKYQEEFTMHCGSQNKSSETQCHNMSVKAQSSTECSLSKQSDKLKKTCTKKDRKLERLNRMKNIYLLYRTQDQQASEWRELPSSGGGTAGPDPQEHWETEVDTLVAWTHTFPETRLAEDSAIDKRCMRELPDLEPGEIQKRLEETHRELSNRRKIIIKHLPQDITSQEVHDILREYELKYCYVDRNKGTGTEAEMRAVHLLAVSFALTICCLPNKAFVTLMNGDQARDAIRSLHQTPVRGREITVQLQSTDALLCITGLPHTFTAGQFQELARVHGNLERCFLVYSERTGHSKGYGFAEYMKKDSASRARSELSGRRHGDRTLMAQWADANRLAADLLHSKCLHVDQLPADLRDSEELSRMFRGRHRPVFCQLAQNEDSHARGFAVLEYETAEQAEAVLMDMDRRTVRGQEVHVSLCPPGASGRSTLAALIAAQGTLWSSRKGLLPEPSLAQLLSSMSTPAALQVLGMPYQNGKHRGKVSRPQGAPFLHHPLSTALIHLGKLQQFCRGCYRCSWPSNSFLRIKDKHISAVPSLLGDPSRVLLQNLLGLQATASTAVGLGQGLPGGSPREISHDAVQVCGLGPALYPPARRTLGLPSSEQSGAPATEIQPTPPGFPTQSLTRGTSRSLACTPNLQKNLHSTRNSASTASVTCGQTSLLGEPPKDVKLPSNPYLDLASVLPGVVLQGAGGGKAQSVQPRAGIHDANRLSTDLTTDYTHQYSPQYSQEAVQPWYQHYQAQGYARTALEGAASEYGHERNQASSWMSTRSTQLAAGSLSCVDYSTYTQPVGQYYSQPHLIQAGAHTHHRDTSKEGNPLKTPHSGIPHSVSNGSHPGDSLPTYGCVPTAPAYVTARTSGPGSAVCPETGQTPSDWSQFFCNQTHGQKHDYSQLLVPSCMGQLSQNHDQDYSKKRWQ</sequence>
<evidence type="ECO:0000259" key="4">
    <source>
        <dbReference type="PROSITE" id="PS50102"/>
    </source>
</evidence>
<evidence type="ECO:0000256" key="3">
    <source>
        <dbReference type="SAM" id="MobiDB-lite"/>
    </source>
</evidence>
<feature type="region of interest" description="Disordered" evidence="3">
    <location>
        <begin position="174"/>
        <end position="193"/>
    </location>
</feature>
<reference evidence="5" key="1">
    <citation type="journal article" date="2023" name="Science">
        <title>Genome structures resolve the early diversification of teleost fishes.</title>
        <authorList>
            <person name="Parey E."/>
            <person name="Louis A."/>
            <person name="Montfort J."/>
            <person name="Bouchez O."/>
            <person name="Roques C."/>
            <person name="Iampietro C."/>
            <person name="Lluch J."/>
            <person name="Castinel A."/>
            <person name="Donnadieu C."/>
            <person name="Desvignes T."/>
            <person name="Floi Bucao C."/>
            <person name="Jouanno E."/>
            <person name="Wen M."/>
            <person name="Mejri S."/>
            <person name="Dirks R."/>
            <person name="Jansen H."/>
            <person name="Henkel C."/>
            <person name="Chen W.J."/>
            <person name="Zahm M."/>
            <person name="Cabau C."/>
            <person name="Klopp C."/>
            <person name="Thompson A.W."/>
            <person name="Robinson-Rechavi M."/>
            <person name="Braasch I."/>
            <person name="Lecointre G."/>
            <person name="Bobe J."/>
            <person name="Postlethwait J.H."/>
            <person name="Berthelot C."/>
            <person name="Roest Crollius H."/>
            <person name="Guiguen Y."/>
        </authorList>
    </citation>
    <scope>NUCLEOTIDE SEQUENCE</scope>
    <source>
        <strain evidence="5">Concon-B</strain>
    </source>
</reference>
<gene>
    <name evidence="5" type="ORF">COCON_G00091280</name>
</gene>
<evidence type="ECO:0000313" key="5">
    <source>
        <dbReference type="EMBL" id="KAJ8274503.1"/>
    </source>
</evidence>
<dbReference type="SMART" id="SM00360">
    <property type="entry name" value="RRM"/>
    <property type="match status" value="3"/>
</dbReference>
<feature type="region of interest" description="Disordered" evidence="3">
    <location>
        <begin position="689"/>
        <end position="722"/>
    </location>
</feature>
<evidence type="ECO:0000256" key="1">
    <source>
        <dbReference type="ARBA" id="ARBA00022884"/>
    </source>
</evidence>